<feature type="chain" id="PRO_5003477840" description="BACON domain-containing protein" evidence="1">
    <location>
        <begin position="21"/>
        <end position="147"/>
    </location>
</feature>
<comment type="caution">
    <text evidence="2">The sequence shown here is derived from an EMBL/GenBank/DDBJ whole genome shotgun (WGS) entry which is preliminary data.</text>
</comment>
<dbReference type="GeneID" id="92816084"/>
<name>G5H758_9BACT</name>
<protein>
    <recommendedName>
        <fullName evidence="4">BACON domain-containing protein</fullName>
    </recommendedName>
</protein>
<evidence type="ECO:0000313" key="3">
    <source>
        <dbReference type="Proteomes" id="UP000006008"/>
    </source>
</evidence>
<dbReference type="Proteomes" id="UP000006008">
    <property type="component" value="Unassembled WGS sequence"/>
</dbReference>
<organism evidence="2 3">
    <name type="scientific">Alistipes indistinctus YIT 12060</name>
    <dbReference type="NCBI Taxonomy" id="742725"/>
    <lineage>
        <taxon>Bacteria</taxon>
        <taxon>Pseudomonadati</taxon>
        <taxon>Bacteroidota</taxon>
        <taxon>Bacteroidia</taxon>
        <taxon>Bacteroidales</taxon>
        <taxon>Rikenellaceae</taxon>
        <taxon>Alistipes</taxon>
    </lineage>
</organism>
<keyword evidence="1" id="KW-0732">Signal</keyword>
<dbReference type="AlphaFoldDB" id="G5H758"/>
<evidence type="ECO:0008006" key="4">
    <source>
        <dbReference type="Google" id="ProtNLM"/>
    </source>
</evidence>
<reference evidence="2 3" key="1">
    <citation type="submission" date="2011-08" db="EMBL/GenBank/DDBJ databases">
        <title>The Genome Sequence of Alistipes indistinctus YIT 12060.</title>
        <authorList>
            <consortium name="The Broad Institute Genome Sequencing Platform"/>
            <person name="Earl A."/>
            <person name="Ward D."/>
            <person name="Feldgarden M."/>
            <person name="Gevers D."/>
            <person name="Morotomi M."/>
            <person name="Young S.K."/>
            <person name="Zeng Q."/>
            <person name="Gargeya S."/>
            <person name="Fitzgerald M."/>
            <person name="Haas B."/>
            <person name="Abouelleil A."/>
            <person name="Alvarado L."/>
            <person name="Arachchi H.M."/>
            <person name="Berlin A."/>
            <person name="Brown A."/>
            <person name="Chapman S.B."/>
            <person name="Chen Z."/>
            <person name="Dunbar C."/>
            <person name="Freedman E."/>
            <person name="Gearin G."/>
            <person name="Gellesch M."/>
            <person name="Goldberg J."/>
            <person name="Griggs A."/>
            <person name="Gujja S."/>
            <person name="Heiman D."/>
            <person name="Howarth C."/>
            <person name="Larson L."/>
            <person name="Lui A."/>
            <person name="MacDonald P.J.P."/>
            <person name="Montmayeur A."/>
            <person name="Murphy C."/>
            <person name="Neiman D."/>
            <person name="Pearson M."/>
            <person name="Priest M."/>
            <person name="Roberts A."/>
            <person name="Saif S."/>
            <person name="Shea T."/>
            <person name="Shenoy N."/>
            <person name="Sisk P."/>
            <person name="Stolte C."/>
            <person name="Sykes S."/>
            <person name="Wortman J."/>
            <person name="Nusbaum C."/>
            <person name="Birren B."/>
        </authorList>
    </citation>
    <scope>NUCLEOTIDE SEQUENCE [LARGE SCALE GENOMIC DNA]</scope>
    <source>
        <strain evidence="2 3">YIT 12060</strain>
    </source>
</reference>
<evidence type="ECO:0000256" key="1">
    <source>
        <dbReference type="SAM" id="SignalP"/>
    </source>
</evidence>
<feature type="signal peptide" evidence="1">
    <location>
        <begin position="1"/>
        <end position="20"/>
    </location>
</feature>
<dbReference type="RefSeq" id="WP_009133707.1">
    <property type="nucleotide sequence ID" value="NZ_CP102250.1"/>
</dbReference>
<gene>
    <name evidence="2" type="ORF">HMPREF9450_00901</name>
</gene>
<accession>G5H758</accession>
<sequence length="147" mass="16457">MKKLILLFVCALLSFTFVNASDVSEIKTASSDTQLEVVTLDLVFSSFVGVSYDEYGNRYEGNCVQFHCPNAWQYGIDQIDVYIHNVTTPSENNATVWVQMIDGGNGYSEPAACTLTSDSYVDRSMIRVTSTNPNYIFYFNIRGIASR</sequence>
<keyword evidence="3" id="KW-1185">Reference proteome</keyword>
<dbReference type="EMBL" id="ADLD01000009">
    <property type="protein sequence ID" value="EHB92697.1"/>
    <property type="molecule type" value="Genomic_DNA"/>
</dbReference>
<dbReference type="HOGENOM" id="CLU_1764127_0_0_10"/>
<proteinExistence type="predicted"/>
<evidence type="ECO:0000313" key="2">
    <source>
        <dbReference type="EMBL" id="EHB92697.1"/>
    </source>
</evidence>